<dbReference type="Pfam" id="PF03009">
    <property type="entry name" value="GDPD"/>
    <property type="match status" value="1"/>
</dbReference>
<dbReference type="Gene3D" id="3.20.20.190">
    <property type="entry name" value="Phosphatidylinositol (PI) phosphodiesterase"/>
    <property type="match status" value="1"/>
</dbReference>
<accession>A0A6V1WIB7</accession>
<evidence type="ECO:0000313" key="2">
    <source>
        <dbReference type="EMBL" id="CAE0648398.1"/>
    </source>
</evidence>
<dbReference type="PANTHER" id="PTHR46211">
    <property type="entry name" value="GLYCEROPHOSPHORYL DIESTER PHOSPHODIESTERASE"/>
    <property type="match status" value="1"/>
</dbReference>
<dbReference type="InterPro" id="IPR036047">
    <property type="entry name" value="F-box-like_dom_sf"/>
</dbReference>
<dbReference type="GO" id="GO:0008081">
    <property type="term" value="F:phosphoric diester hydrolase activity"/>
    <property type="evidence" value="ECO:0007669"/>
    <property type="project" value="InterPro"/>
</dbReference>
<organism evidence="2">
    <name type="scientific">Heterosigma akashiwo</name>
    <name type="common">Chromophytic alga</name>
    <name type="synonym">Heterosigma carterae</name>
    <dbReference type="NCBI Taxonomy" id="2829"/>
    <lineage>
        <taxon>Eukaryota</taxon>
        <taxon>Sar</taxon>
        <taxon>Stramenopiles</taxon>
        <taxon>Ochrophyta</taxon>
        <taxon>Raphidophyceae</taxon>
        <taxon>Chattonellales</taxon>
        <taxon>Chattonellaceae</taxon>
        <taxon>Heterosigma</taxon>
    </lineage>
</organism>
<name>A0A6V1WIB7_HETAK</name>
<dbReference type="SUPFAM" id="SSF81383">
    <property type="entry name" value="F-box domain"/>
    <property type="match status" value="1"/>
</dbReference>
<dbReference type="CDD" id="cd08556">
    <property type="entry name" value="GDPD"/>
    <property type="match status" value="1"/>
</dbReference>
<feature type="domain" description="GP-PDE" evidence="1">
    <location>
        <begin position="93"/>
        <end position="321"/>
    </location>
</feature>
<dbReference type="SUPFAM" id="SSF51695">
    <property type="entry name" value="PLC-like phosphodiesterases"/>
    <property type="match status" value="1"/>
</dbReference>
<dbReference type="GO" id="GO:0006629">
    <property type="term" value="P:lipid metabolic process"/>
    <property type="evidence" value="ECO:0007669"/>
    <property type="project" value="InterPro"/>
</dbReference>
<proteinExistence type="predicted"/>
<dbReference type="AlphaFoldDB" id="A0A6V1WIB7"/>
<evidence type="ECO:0000259" key="1">
    <source>
        <dbReference type="PROSITE" id="PS51704"/>
    </source>
</evidence>
<reference evidence="2" key="1">
    <citation type="submission" date="2021-01" db="EMBL/GenBank/DDBJ databases">
        <authorList>
            <person name="Corre E."/>
            <person name="Pelletier E."/>
            <person name="Niang G."/>
            <person name="Scheremetjew M."/>
            <person name="Finn R."/>
            <person name="Kale V."/>
            <person name="Holt S."/>
            <person name="Cochrane G."/>
            <person name="Meng A."/>
            <person name="Brown T."/>
            <person name="Cohen L."/>
        </authorList>
    </citation>
    <scope>NUCLEOTIDE SEQUENCE</scope>
    <source>
        <strain evidence="2">CCMP3107</strain>
    </source>
</reference>
<dbReference type="EMBL" id="HBIU01055382">
    <property type="protein sequence ID" value="CAE0648398.1"/>
    <property type="molecule type" value="Transcribed_RNA"/>
</dbReference>
<sequence>MALPWNVLDGESTSRVFKFLNLSELFKCRLVCRRLTSLFASEHHAKSVLQKVECELGKATYKVRTEGRLHDSTYQSSLAKAKADKGTNVYHKTITICHKGCSSKFHGNTMPAFKESVRIGAEMIELDLILTRDRNIIIHHDQTTPDGEGLCFETPMSEIRRKFPEIPTLREFLENDMLRKSDIRIYFDLKCQDIVEPLLELLMEAVHRLQWEASRFLIASFDQYDLLDVNAFKSAHDVDFQTIVIVDAMPLGYAACFEELEVAYISIAQGRLIPAFVQDAHRRGMGVFAWTVNDPVLWRAFVRMGVDGICTDRPAEFQADLKAMAQCAPTPAPTPAAARTAEARTLAPADLYPRSLEAPRRAAIAALAQARALLRFCALPIAAKLAEPSGRLGTAAAFCEEVCRRYLEPSLISPAAFQRVLAKLQAAAATTGGAGRRNNSKEPLAVQRGSFPLAFEAEWVAGLASQGLLVVDAATTCSS</sequence>
<gene>
    <name evidence="2" type="ORF">HAKA00212_LOCUS24293</name>
</gene>
<dbReference type="InterPro" id="IPR030395">
    <property type="entry name" value="GP_PDE_dom"/>
</dbReference>
<protein>
    <recommendedName>
        <fullName evidence="1">GP-PDE domain-containing protein</fullName>
    </recommendedName>
</protein>
<dbReference type="InterPro" id="IPR017946">
    <property type="entry name" value="PLC-like_Pdiesterase_TIM-brl"/>
</dbReference>
<dbReference type="PANTHER" id="PTHR46211:SF14">
    <property type="entry name" value="GLYCEROPHOSPHODIESTER PHOSPHODIESTERASE"/>
    <property type="match status" value="1"/>
</dbReference>
<dbReference type="PROSITE" id="PS51704">
    <property type="entry name" value="GP_PDE"/>
    <property type="match status" value="1"/>
</dbReference>